<name>A0ABQ9DJB5_9PASS</name>
<sequence length="151" mass="17034">MPQLQLVQNWIISWRNCCSWLGYVYSSLGKCWLDGWAWRGAGMELHPDGDWCSPGLSFGDILFNIFINDLREGIECTLSWFAEDTNLGGSVDLLEGGKALQRDLDKLDRLAEDNCVRFKKAMCQVLHLGHKNPLWHYRAGGIMAGEMPGGK</sequence>
<evidence type="ECO:0008006" key="3">
    <source>
        <dbReference type="Google" id="ProtNLM"/>
    </source>
</evidence>
<evidence type="ECO:0000313" key="2">
    <source>
        <dbReference type="Proteomes" id="UP001145742"/>
    </source>
</evidence>
<accession>A0ABQ9DJB5</accession>
<gene>
    <name evidence="1" type="ORF">WISP_52650</name>
</gene>
<protein>
    <recommendedName>
        <fullName evidence="3">Rna-directed dna polymerase from mobile element jockey-like</fullName>
    </recommendedName>
</protein>
<reference evidence="1" key="1">
    <citation type="submission" date="2019-10" db="EMBL/GenBank/DDBJ databases">
        <authorList>
            <person name="Soares A.E.R."/>
            <person name="Aleixo A."/>
            <person name="Schneider P."/>
            <person name="Miyaki C.Y."/>
            <person name="Schneider M.P."/>
            <person name="Mello C."/>
            <person name="Vasconcelos A.T.R."/>
        </authorList>
    </citation>
    <scope>NUCLEOTIDE SEQUENCE</scope>
    <source>
        <tissue evidence="1">Muscle</tissue>
    </source>
</reference>
<proteinExistence type="predicted"/>
<comment type="caution">
    <text evidence="1">The sequence shown here is derived from an EMBL/GenBank/DDBJ whole genome shotgun (WGS) entry which is preliminary data.</text>
</comment>
<dbReference type="PANTHER" id="PTHR33332">
    <property type="entry name" value="REVERSE TRANSCRIPTASE DOMAIN-CONTAINING PROTEIN"/>
    <property type="match status" value="1"/>
</dbReference>
<dbReference type="Proteomes" id="UP001145742">
    <property type="component" value="Unassembled WGS sequence"/>
</dbReference>
<evidence type="ECO:0000313" key="1">
    <source>
        <dbReference type="EMBL" id="KAJ7419693.1"/>
    </source>
</evidence>
<dbReference type="EMBL" id="WHWB01033468">
    <property type="protein sequence ID" value="KAJ7419693.1"/>
    <property type="molecule type" value="Genomic_DNA"/>
</dbReference>
<keyword evidence="2" id="KW-1185">Reference proteome</keyword>
<organism evidence="1 2">
    <name type="scientific">Willisornis vidua</name>
    <name type="common">Xingu scale-backed antbird</name>
    <dbReference type="NCBI Taxonomy" id="1566151"/>
    <lineage>
        <taxon>Eukaryota</taxon>
        <taxon>Metazoa</taxon>
        <taxon>Chordata</taxon>
        <taxon>Craniata</taxon>
        <taxon>Vertebrata</taxon>
        <taxon>Euteleostomi</taxon>
        <taxon>Archelosauria</taxon>
        <taxon>Archosauria</taxon>
        <taxon>Dinosauria</taxon>
        <taxon>Saurischia</taxon>
        <taxon>Theropoda</taxon>
        <taxon>Coelurosauria</taxon>
        <taxon>Aves</taxon>
        <taxon>Neognathae</taxon>
        <taxon>Neoaves</taxon>
        <taxon>Telluraves</taxon>
        <taxon>Australaves</taxon>
        <taxon>Passeriformes</taxon>
        <taxon>Thamnophilidae</taxon>
        <taxon>Willisornis</taxon>
    </lineage>
</organism>